<dbReference type="PANTHER" id="PTHR43685">
    <property type="entry name" value="GLYCOSYLTRANSFERASE"/>
    <property type="match status" value="1"/>
</dbReference>
<keyword evidence="3" id="KW-1185">Reference proteome</keyword>
<evidence type="ECO:0000313" key="3">
    <source>
        <dbReference type="Proteomes" id="UP000603865"/>
    </source>
</evidence>
<dbReference type="PANTHER" id="PTHR43685:SF11">
    <property type="entry name" value="GLYCOSYLTRANSFERASE TAGX-RELATED"/>
    <property type="match status" value="1"/>
</dbReference>
<accession>A0A918C682</accession>
<dbReference type="EMBL" id="BMQL01000010">
    <property type="protein sequence ID" value="GGR08719.1"/>
    <property type="molecule type" value="Genomic_DNA"/>
</dbReference>
<dbReference type="Pfam" id="PF00535">
    <property type="entry name" value="Glycos_transf_2"/>
    <property type="match status" value="1"/>
</dbReference>
<dbReference type="Proteomes" id="UP000603865">
    <property type="component" value="Unassembled WGS sequence"/>
</dbReference>
<gene>
    <name evidence="2" type="primary">rgpB</name>
    <name evidence="2" type="ORF">GCM10008957_21880</name>
</gene>
<organism evidence="2 3">
    <name type="scientific">Deinococcus ruber</name>
    <dbReference type="NCBI Taxonomy" id="1848197"/>
    <lineage>
        <taxon>Bacteria</taxon>
        <taxon>Thermotogati</taxon>
        <taxon>Deinococcota</taxon>
        <taxon>Deinococci</taxon>
        <taxon>Deinococcales</taxon>
        <taxon>Deinococcaceae</taxon>
        <taxon>Deinococcus</taxon>
    </lineage>
</organism>
<dbReference type="InterPro" id="IPR029044">
    <property type="entry name" value="Nucleotide-diphossugar_trans"/>
</dbReference>
<feature type="domain" description="Glycosyltransferase 2-like" evidence="1">
    <location>
        <begin position="5"/>
        <end position="113"/>
    </location>
</feature>
<evidence type="ECO:0000259" key="1">
    <source>
        <dbReference type="Pfam" id="PF00535"/>
    </source>
</evidence>
<dbReference type="CDD" id="cd04196">
    <property type="entry name" value="GT_2_like_d"/>
    <property type="match status" value="1"/>
</dbReference>
<dbReference type="Gene3D" id="3.90.550.10">
    <property type="entry name" value="Spore Coat Polysaccharide Biosynthesis Protein SpsA, Chain A"/>
    <property type="match status" value="1"/>
</dbReference>
<evidence type="ECO:0000313" key="2">
    <source>
        <dbReference type="EMBL" id="GGR08719.1"/>
    </source>
</evidence>
<name>A0A918C682_9DEIO</name>
<sequence length="305" mass="35113">MKVAVLLSSYNGEKYISHLIETILGQTYKNFDLYIRDDGSKDFTLEKIEKYKKLDKRVHFVESQGNLGSSGSFLELLYQVEADVYFFADQDDSWLSNKIETFLDLYIDENNKTPVLMFSDLEVVDDNLNIIDKSFFKYQNINPIHAFSLATAIAQNSVTGCAMMINRELAIKMCHFKNSKNIIMHDWLALIIANLYGKVIFIEESTIKYRQHSYNVIGAKPWSIEFIIKAAGSPQSLRKRIKLTVLQANEIYNTFITDSHLPGYNTLKSYASILSYKKPKKLFILNKYGIKKSGMLRNLAFRALI</sequence>
<proteinExistence type="predicted"/>
<reference evidence="2" key="1">
    <citation type="journal article" date="2014" name="Int. J. Syst. Evol. Microbiol.">
        <title>Complete genome sequence of Corynebacterium casei LMG S-19264T (=DSM 44701T), isolated from a smear-ripened cheese.</title>
        <authorList>
            <consortium name="US DOE Joint Genome Institute (JGI-PGF)"/>
            <person name="Walter F."/>
            <person name="Albersmeier A."/>
            <person name="Kalinowski J."/>
            <person name="Ruckert C."/>
        </authorList>
    </citation>
    <scope>NUCLEOTIDE SEQUENCE</scope>
    <source>
        <strain evidence="2">JCM 31311</strain>
    </source>
</reference>
<dbReference type="SUPFAM" id="SSF53448">
    <property type="entry name" value="Nucleotide-diphospho-sugar transferases"/>
    <property type="match status" value="1"/>
</dbReference>
<dbReference type="RefSeq" id="WP_189090266.1">
    <property type="nucleotide sequence ID" value="NZ_BMQL01000010.1"/>
</dbReference>
<reference evidence="2" key="2">
    <citation type="submission" date="2020-09" db="EMBL/GenBank/DDBJ databases">
        <authorList>
            <person name="Sun Q."/>
            <person name="Ohkuma M."/>
        </authorList>
    </citation>
    <scope>NUCLEOTIDE SEQUENCE</scope>
    <source>
        <strain evidence="2">JCM 31311</strain>
    </source>
</reference>
<dbReference type="InterPro" id="IPR050834">
    <property type="entry name" value="Glycosyltransf_2"/>
</dbReference>
<comment type="caution">
    <text evidence="2">The sequence shown here is derived from an EMBL/GenBank/DDBJ whole genome shotgun (WGS) entry which is preliminary data.</text>
</comment>
<dbReference type="AlphaFoldDB" id="A0A918C682"/>
<protein>
    <submittedName>
        <fullName evidence="2">Rhamnosyltransferase</fullName>
    </submittedName>
</protein>
<dbReference type="InterPro" id="IPR001173">
    <property type="entry name" value="Glyco_trans_2-like"/>
</dbReference>